<dbReference type="EC" id="3.4.11.18" evidence="6 7"/>
<dbReference type="HAMAP" id="MF_01974">
    <property type="entry name" value="MetAP_1"/>
    <property type="match status" value="1"/>
</dbReference>
<dbReference type="GO" id="GO:0005829">
    <property type="term" value="C:cytosol"/>
    <property type="evidence" value="ECO:0007669"/>
    <property type="project" value="TreeGrafter"/>
</dbReference>
<organism evidence="9 10">
    <name type="scientific">Candidatus Daviesbacteria bacterium GW2011_GWA2_42_7</name>
    <dbReference type="NCBI Taxonomy" id="1618425"/>
    <lineage>
        <taxon>Bacteria</taxon>
        <taxon>Candidatus Daviesiibacteriota</taxon>
    </lineage>
</organism>
<dbReference type="PANTHER" id="PTHR43330:SF27">
    <property type="entry name" value="METHIONINE AMINOPEPTIDASE"/>
    <property type="match status" value="1"/>
</dbReference>
<proteinExistence type="inferred from homology"/>
<comment type="subunit">
    <text evidence="6">Monomer.</text>
</comment>
<feature type="binding site" evidence="6">
    <location>
        <position position="176"/>
    </location>
    <ligand>
        <name>a divalent metal cation</name>
        <dbReference type="ChEBI" id="CHEBI:60240"/>
        <label>2</label>
        <note>catalytic</note>
    </ligand>
</feature>
<evidence type="ECO:0000256" key="5">
    <source>
        <dbReference type="ARBA" id="ARBA00022801"/>
    </source>
</evidence>
<comment type="catalytic activity">
    <reaction evidence="6 7">
        <text>Release of N-terminal amino acids, preferentially methionine, from peptides and arylamides.</text>
        <dbReference type="EC" id="3.4.11.18"/>
    </reaction>
</comment>
<evidence type="ECO:0000256" key="4">
    <source>
        <dbReference type="ARBA" id="ARBA00022723"/>
    </source>
</evidence>
<accession>A0A0G1DKC1</accession>
<keyword evidence="3 6" id="KW-0645">Protease</keyword>
<feature type="binding site" evidence="6">
    <location>
        <position position="107"/>
    </location>
    <ligand>
        <name>a divalent metal cation</name>
        <dbReference type="ChEBI" id="CHEBI:60240"/>
        <label>2</label>
        <note>catalytic</note>
    </ligand>
</feature>
<dbReference type="EMBL" id="LCEJ01000001">
    <property type="protein sequence ID" value="KKS71316.1"/>
    <property type="molecule type" value="Genomic_DNA"/>
</dbReference>
<feature type="binding site" evidence="6">
    <location>
        <position position="209"/>
    </location>
    <ligand>
        <name>a divalent metal cation</name>
        <dbReference type="ChEBI" id="CHEBI:60240"/>
        <label>2</label>
        <note>catalytic</note>
    </ligand>
</feature>
<comment type="caution">
    <text evidence="9">The sequence shown here is derived from an EMBL/GenBank/DDBJ whole genome shotgun (WGS) entry which is preliminary data.</text>
</comment>
<evidence type="ECO:0000313" key="9">
    <source>
        <dbReference type="EMBL" id="KKS71316.1"/>
    </source>
</evidence>
<dbReference type="InterPro" id="IPR036005">
    <property type="entry name" value="Creatinase/aminopeptidase-like"/>
</dbReference>
<dbReference type="Pfam" id="PF00557">
    <property type="entry name" value="Peptidase_M24"/>
    <property type="match status" value="1"/>
</dbReference>
<dbReference type="AlphaFoldDB" id="A0A0G1DKC1"/>
<gene>
    <name evidence="6" type="primary">map</name>
    <name evidence="9" type="ORF">UV41_C0001G0015</name>
</gene>
<dbReference type="PATRIC" id="fig|1618425.3.peg.19"/>
<evidence type="ECO:0000256" key="7">
    <source>
        <dbReference type="RuleBase" id="RU003653"/>
    </source>
</evidence>
<evidence type="ECO:0000256" key="1">
    <source>
        <dbReference type="ARBA" id="ARBA00002521"/>
    </source>
</evidence>
<comment type="similarity">
    <text evidence="6">Belongs to the peptidase M24A family. Methionine aminopeptidase type 1 subfamily.</text>
</comment>
<dbReference type="GO" id="GO:0046872">
    <property type="term" value="F:metal ion binding"/>
    <property type="evidence" value="ECO:0007669"/>
    <property type="project" value="UniProtKB-UniRule"/>
</dbReference>
<feature type="binding site" evidence="6">
    <location>
        <position position="183"/>
    </location>
    <ligand>
        <name>substrate</name>
    </ligand>
</feature>
<evidence type="ECO:0000256" key="2">
    <source>
        <dbReference type="ARBA" id="ARBA00022438"/>
    </source>
</evidence>
<feature type="binding site" evidence="6">
    <location>
        <position position="240"/>
    </location>
    <ligand>
        <name>a divalent metal cation</name>
        <dbReference type="ChEBI" id="CHEBI:60240"/>
        <label>2</label>
        <note>catalytic</note>
    </ligand>
</feature>
<feature type="binding site" evidence="6">
    <location>
        <position position="79"/>
    </location>
    <ligand>
        <name>substrate</name>
    </ligand>
</feature>
<name>A0A0G1DKC1_9BACT</name>
<dbReference type="InterPro" id="IPR002467">
    <property type="entry name" value="Pept_M24A_MAP1"/>
</dbReference>
<feature type="binding site" evidence="6">
    <location>
        <position position="96"/>
    </location>
    <ligand>
        <name>a divalent metal cation</name>
        <dbReference type="ChEBI" id="CHEBI:60240"/>
        <label>1</label>
    </ligand>
</feature>
<feature type="domain" description="Peptidase M24" evidence="8">
    <location>
        <begin position="13"/>
        <end position="224"/>
    </location>
</feature>
<dbReference type="PANTHER" id="PTHR43330">
    <property type="entry name" value="METHIONINE AMINOPEPTIDASE"/>
    <property type="match status" value="1"/>
</dbReference>
<dbReference type="GO" id="GO:0006508">
    <property type="term" value="P:proteolysis"/>
    <property type="evidence" value="ECO:0007669"/>
    <property type="project" value="UniProtKB-KW"/>
</dbReference>
<keyword evidence="4 6" id="KW-0479">Metal-binding</keyword>
<dbReference type="SUPFAM" id="SSF55920">
    <property type="entry name" value="Creatinase/aminopeptidase"/>
    <property type="match status" value="1"/>
</dbReference>
<keyword evidence="5 6" id="KW-0378">Hydrolase</keyword>
<keyword evidence="2 6" id="KW-0031">Aminopeptidase</keyword>
<comment type="function">
    <text evidence="1 6">Removes the N-terminal methionine from nascent proteins. The N-terminal methionine is often cleaved when the second residue in the primary sequence is small and uncharged (Met-Ala-, Cys, Gly, Pro, Ser, Thr, or Val). Requires deformylation of the N(alpha)-formylated initiator methionine before it can be hydrolyzed.</text>
</comment>
<evidence type="ECO:0000259" key="8">
    <source>
        <dbReference type="Pfam" id="PF00557"/>
    </source>
</evidence>
<evidence type="ECO:0000256" key="6">
    <source>
        <dbReference type="HAMAP-Rule" id="MF_01974"/>
    </source>
</evidence>
<dbReference type="PRINTS" id="PR00599">
    <property type="entry name" value="MAPEPTIDASE"/>
</dbReference>
<comment type="cofactor">
    <cofactor evidence="6">
        <name>Co(2+)</name>
        <dbReference type="ChEBI" id="CHEBI:48828"/>
    </cofactor>
    <cofactor evidence="6">
        <name>Zn(2+)</name>
        <dbReference type="ChEBI" id="CHEBI:29105"/>
    </cofactor>
    <cofactor evidence="6">
        <name>Mn(2+)</name>
        <dbReference type="ChEBI" id="CHEBI:29035"/>
    </cofactor>
    <cofactor evidence="6">
        <name>Fe(2+)</name>
        <dbReference type="ChEBI" id="CHEBI:29033"/>
    </cofactor>
    <text evidence="6">Binds 2 divalent metal cations per subunit. Has a high-affinity and a low affinity metal-binding site. The true nature of the physiological cofactor is under debate. The enzyme is active with cobalt, zinc, manganese or divalent iron ions. Most likely, methionine aminopeptidases function as mononuclear Fe(2+)-metalloproteases under physiological conditions, and the catalytically relevant metal-binding site has been assigned to the histidine-containing high-affinity site.</text>
</comment>
<dbReference type="Gene3D" id="3.90.230.10">
    <property type="entry name" value="Creatinase/methionine aminopeptidase superfamily"/>
    <property type="match status" value="1"/>
</dbReference>
<dbReference type="InterPro" id="IPR000994">
    <property type="entry name" value="Pept_M24"/>
</dbReference>
<dbReference type="Proteomes" id="UP000034785">
    <property type="component" value="Unassembled WGS sequence"/>
</dbReference>
<dbReference type="GO" id="GO:0004239">
    <property type="term" value="F:initiator methionyl aminopeptidase activity"/>
    <property type="evidence" value="ECO:0007669"/>
    <property type="project" value="UniProtKB-UniRule"/>
</dbReference>
<dbReference type="NCBIfam" id="TIGR00500">
    <property type="entry name" value="met_pdase_I"/>
    <property type="match status" value="1"/>
</dbReference>
<feature type="binding site" evidence="6">
    <location>
        <position position="107"/>
    </location>
    <ligand>
        <name>a divalent metal cation</name>
        <dbReference type="ChEBI" id="CHEBI:60240"/>
        <label>1</label>
    </ligand>
</feature>
<dbReference type="GO" id="GO:0070006">
    <property type="term" value="F:metalloaminopeptidase activity"/>
    <property type="evidence" value="ECO:0007669"/>
    <property type="project" value="UniProtKB-UniRule"/>
</dbReference>
<evidence type="ECO:0000256" key="3">
    <source>
        <dbReference type="ARBA" id="ARBA00022670"/>
    </source>
</evidence>
<protein>
    <recommendedName>
        <fullName evidence="6 7">Methionine aminopeptidase</fullName>
        <shortName evidence="6">MAP</shortName>
        <shortName evidence="6">MetAP</shortName>
        <ecNumber evidence="6 7">3.4.11.18</ecNumber>
    </recommendedName>
    <alternativeName>
        <fullName evidence="6">Peptidase M</fullName>
    </alternativeName>
</protein>
<sequence length="259" mass="28295">MSAVPVRNDKELELMRASGEITARALKRVLESVEPGVTLLELDKIAEEEIERLGGKSSFKTVPGYRWATCLTVNDEVVHGIPRDIKLIEGDILGIDLGAVFKGWHTDTAWSVLVGDWKLGDGDWKEKERFLKAGERALWEAVGQAREGKRLGDISAAIQETIEGAGYSVVKSYIGHGVGRSPHEEPEIHGVGEYGTGLHLKKGMTLAIEVIYTAGSDRVKVEDDGWTVATADSSLGGLFEMTVIVGKKQAEVITDWRKV</sequence>
<evidence type="ECO:0000313" key="10">
    <source>
        <dbReference type="Proteomes" id="UP000034785"/>
    </source>
</evidence>
<reference evidence="9 10" key="1">
    <citation type="journal article" date="2015" name="Nature">
        <title>rRNA introns, odd ribosomes, and small enigmatic genomes across a large radiation of phyla.</title>
        <authorList>
            <person name="Brown C.T."/>
            <person name="Hug L.A."/>
            <person name="Thomas B.C."/>
            <person name="Sharon I."/>
            <person name="Castelle C.J."/>
            <person name="Singh A."/>
            <person name="Wilkins M.J."/>
            <person name="Williams K.H."/>
            <person name="Banfield J.F."/>
        </authorList>
    </citation>
    <scope>NUCLEOTIDE SEQUENCE [LARGE SCALE GENOMIC DNA]</scope>
</reference>
<dbReference type="InterPro" id="IPR001714">
    <property type="entry name" value="Pept_M24_MAP"/>
</dbReference>
<feature type="binding site" evidence="6">
    <location>
        <position position="240"/>
    </location>
    <ligand>
        <name>a divalent metal cation</name>
        <dbReference type="ChEBI" id="CHEBI:60240"/>
        <label>1</label>
    </ligand>
</feature>